<evidence type="ECO:0000256" key="1">
    <source>
        <dbReference type="SAM" id="MobiDB-lite"/>
    </source>
</evidence>
<dbReference type="EMBL" id="JAKIXB020000039">
    <property type="protein sequence ID" value="KAL1593642.1"/>
    <property type="molecule type" value="Genomic_DNA"/>
</dbReference>
<sequence length="790" mass="89661">MPSTINFKVSKSNKVGKVNKRAAESAELPGSTAKKTRRSTRADSDDEFGELQFNEPKTKANGKGKEPAMSDDDSDHMDGLDHDDFDDIQLSTGKGKGKAIQAVRLDAEQDYKYMSDTSSDEDEDEDAGDINDGCVFETSYHEFEDEETVNNEQVGDNELDQSEKYINQSISVPKRLLPAKRDRRLGSATSMPSVNAYNKIDRTEKFDNGVRRIIRGLKETARRHPQYAGEDGVQISTASFASLLSRADEDFLVDSVLAGVPESTKLILGMEQYTLDDLKLLPRLPDSQLSESGIYIDVVEIGDNTLEWKLYVGSASGQYGVLLRWYTYTGPSGDKSAHSQEIRKPGRRINLRCVANFGYSPEFWLIPLAESIFILYLGTLRDPRISWDKPSYESYFIYDELYKEVENILSKCALVTLEGRGLNRTLPLLQGWKGPGFTTGTKCGNCSRVVLDPKDPAFSRRHWTYTDPERPSGTKLTCRNCKKYYQKRGTARPEKNEERRKVLVTTRAYRDNPGHCEYDGCSRQSVPQWCGPAEKFYCGVHMSRAIRGQDMSGPYSVIKPTRIGSTGEKPDKCQHKGCDATNSIKWVGIEGHKKWYCGSHWNKVHRGEDLDRANAHSTAKGERSDTCQFSECSIGGKTIWFEDHQKYYCRNHWDRAYNGTNMSKPMRNNDKPPSQCQYNGCSITNRIKWCNKTGHEEWYCNGHYRRAMRGQNMAPPIRPQAARPKKSRPDDKPPSQCQYNGCSITNDIKWCNKTGHEEWYCNGHYKRAMKDQDMAPPIRRQGARSKSKST</sequence>
<gene>
    <name evidence="2" type="ORF">SLS59_009156</name>
</gene>
<evidence type="ECO:0000313" key="2">
    <source>
        <dbReference type="EMBL" id="KAL1593642.1"/>
    </source>
</evidence>
<reference evidence="2 3" key="1">
    <citation type="submission" date="2024-02" db="EMBL/GenBank/DDBJ databases">
        <title>De novo assembly and annotation of 12 fungi associated with fruit tree decline syndrome in Ontario, Canada.</title>
        <authorList>
            <person name="Sulman M."/>
            <person name="Ellouze W."/>
            <person name="Ilyukhin E."/>
        </authorList>
    </citation>
    <scope>NUCLEOTIDE SEQUENCE [LARGE SCALE GENOMIC DNA]</scope>
    <source>
        <strain evidence="2 3">M97-236</strain>
    </source>
</reference>
<accession>A0ABR3QNC2</accession>
<dbReference type="Proteomes" id="UP001521222">
    <property type="component" value="Unassembled WGS sequence"/>
</dbReference>
<feature type="compositionally biased region" description="Basic residues" evidence="1">
    <location>
        <begin position="781"/>
        <end position="790"/>
    </location>
</feature>
<comment type="caution">
    <text evidence="2">The sequence shown here is derived from an EMBL/GenBank/DDBJ whole genome shotgun (WGS) entry which is preliminary data.</text>
</comment>
<name>A0ABR3QNC2_9PLEO</name>
<keyword evidence="3" id="KW-1185">Reference proteome</keyword>
<feature type="region of interest" description="Disordered" evidence="1">
    <location>
        <begin position="770"/>
        <end position="790"/>
    </location>
</feature>
<feature type="region of interest" description="Disordered" evidence="1">
    <location>
        <begin position="1"/>
        <end position="98"/>
    </location>
</feature>
<protein>
    <submittedName>
        <fullName evidence="2">Uncharacterized protein</fullName>
    </submittedName>
</protein>
<feature type="region of interest" description="Disordered" evidence="1">
    <location>
        <begin position="711"/>
        <end position="736"/>
    </location>
</feature>
<proteinExistence type="predicted"/>
<organism evidence="2 3">
    <name type="scientific">Nothophoma quercina</name>
    <dbReference type="NCBI Taxonomy" id="749835"/>
    <lineage>
        <taxon>Eukaryota</taxon>
        <taxon>Fungi</taxon>
        <taxon>Dikarya</taxon>
        <taxon>Ascomycota</taxon>
        <taxon>Pezizomycotina</taxon>
        <taxon>Dothideomycetes</taxon>
        <taxon>Pleosporomycetidae</taxon>
        <taxon>Pleosporales</taxon>
        <taxon>Pleosporineae</taxon>
        <taxon>Didymellaceae</taxon>
        <taxon>Nothophoma</taxon>
    </lineage>
</organism>
<evidence type="ECO:0000313" key="3">
    <source>
        <dbReference type="Proteomes" id="UP001521222"/>
    </source>
</evidence>